<dbReference type="PANTHER" id="PTHR45947">
    <property type="entry name" value="SULFOQUINOVOSYL TRANSFERASE SQD2"/>
    <property type="match status" value="1"/>
</dbReference>
<dbReference type="EMBL" id="QFQZ01000065">
    <property type="protein sequence ID" value="PZR32246.1"/>
    <property type="molecule type" value="Genomic_DNA"/>
</dbReference>
<organism evidence="2 3">
    <name type="scientific">Caulobacter segnis</name>
    <dbReference type="NCBI Taxonomy" id="88688"/>
    <lineage>
        <taxon>Bacteria</taxon>
        <taxon>Pseudomonadati</taxon>
        <taxon>Pseudomonadota</taxon>
        <taxon>Alphaproteobacteria</taxon>
        <taxon>Caulobacterales</taxon>
        <taxon>Caulobacteraceae</taxon>
        <taxon>Caulobacter</taxon>
    </lineage>
</organism>
<dbReference type="SUPFAM" id="SSF53756">
    <property type="entry name" value="UDP-Glycosyltransferase/glycogen phosphorylase"/>
    <property type="match status" value="1"/>
</dbReference>
<name>A0A2W5V6A2_9CAUL</name>
<dbReference type="GO" id="GO:0016758">
    <property type="term" value="F:hexosyltransferase activity"/>
    <property type="evidence" value="ECO:0007669"/>
    <property type="project" value="TreeGrafter"/>
</dbReference>
<dbReference type="Pfam" id="PF13692">
    <property type="entry name" value="Glyco_trans_1_4"/>
    <property type="match status" value="1"/>
</dbReference>
<dbReference type="PANTHER" id="PTHR45947:SF3">
    <property type="entry name" value="SULFOQUINOVOSYL TRANSFERASE SQD2"/>
    <property type="match status" value="1"/>
</dbReference>
<dbReference type="Gene3D" id="3.40.50.2000">
    <property type="entry name" value="Glycogen Phosphorylase B"/>
    <property type="match status" value="2"/>
</dbReference>
<dbReference type="CDD" id="cd03794">
    <property type="entry name" value="GT4_WbuB-like"/>
    <property type="match status" value="1"/>
</dbReference>
<comment type="caution">
    <text evidence="2">The sequence shown here is derived from an EMBL/GenBank/DDBJ whole genome shotgun (WGS) entry which is preliminary data.</text>
</comment>
<evidence type="ECO:0000313" key="2">
    <source>
        <dbReference type="EMBL" id="PZR32246.1"/>
    </source>
</evidence>
<evidence type="ECO:0000259" key="1">
    <source>
        <dbReference type="Pfam" id="PF13439"/>
    </source>
</evidence>
<protein>
    <submittedName>
        <fullName evidence="2">Glycosyltransferase WbuB</fullName>
    </submittedName>
</protein>
<reference evidence="2 3" key="1">
    <citation type="submission" date="2017-08" db="EMBL/GenBank/DDBJ databases">
        <title>Infants hospitalized years apart are colonized by the same room-sourced microbial strains.</title>
        <authorList>
            <person name="Brooks B."/>
            <person name="Olm M.R."/>
            <person name="Firek B.A."/>
            <person name="Baker R."/>
            <person name="Thomas B.C."/>
            <person name="Morowitz M.J."/>
            <person name="Banfield J.F."/>
        </authorList>
    </citation>
    <scope>NUCLEOTIDE SEQUENCE [LARGE SCALE GENOMIC DNA]</scope>
    <source>
        <strain evidence="2">S2_003_000_R2_4</strain>
    </source>
</reference>
<gene>
    <name evidence="2" type="ORF">DI526_17205</name>
</gene>
<proteinExistence type="predicted"/>
<feature type="domain" description="Glycosyltransferase subfamily 4-like N-terminal" evidence="1">
    <location>
        <begin position="32"/>
        <end position="208"/>
    </location>
</feature>
<dbReference type="Pfam" id="PF13439">
    <property type="entry name" value="Glyco_transf_4"/>
    <property type="match status" value="1"/>
</dbReference>
<dbReference type="Proteomes" id="UP000249393">
    <property type="component" value="Unassembled WGS sequence"/>
</dbReference>
<evidence type="ECO:0000313" key="3">
    <source>
        <dbReference type="Proteomes" id="UP000249393"/>
    </source>
</evidence>
<dbReference type="InterPro" id="IPR028098">
    <property type="entry name" value="Glyco_trans_4-like_N"/>
</dbReference>
<keyword evidence="2" id="KW-0808">Transferase</keyword>
<dbReference type="AlphaFoldDB" id="A0A2W5V6A2"/>
<dbReference type="InterPro" id="IPR050194">
    <property type="entry name" value="Glycosyltransferase_grp1"/>
</dbReference>
<accession>A0A2W5V6A2</accession>
<dbReference type="RefSeq" id="WP_304280668.1">
    <property type="nucleotide sequence ID" value="NZ_QFQZ01000065.1"/>
</dbReference>
<sequence length="408" mass="45948">MSQSMPSTSAAPSLQGRKILIIVENLPLPFDRRVWQEAKTLRAAGAEVSVICPTGKGYEAAYENLEGVHIYRHPLPADGNSKLSYLYEYVYALFNEFKLSLKVLRERGFDVIQGCNPPDLIFLVALPFRLLGKKFVFDHHDINPELFEAKFGKRGLFWRLLLLMERLTFMSATVSIATNESYRRIAIERGKMKPQDVFVVRSGPDLSRVRPVPPVPERRKGRQYLIGYVGVIGEQEGVDLLLEAMNHIVKVQKREDVQLCIVGGGPSLQQLKTMSHELGLDAYVDFTGRAPDQELFEVLSTADVCVNPDRVNEMNDKSTMNKIVEYMAMGKPIVQFDVTEGRFSAGESSLYAKANDPVDLADKILSLLADPAKRAEMGAIGRTRVEQELSWDYQIPKLISAYERVFSK</sequence>